<comment type="subunit">
    <text evidence="9">Part of the signal recognition particle protein translocation system, which is composed of SRP and FtsY.</text>
</comment>
<dbReference type="SMART" id="SM00382">
    <property type="entry name" value="AAA"/>
    <property type="match status" value="1"/>
</dbReference>
<dbReference type="GO" id="GO:0005047">
    <property type="term" value="F:signal recognition particle binding"/>
    <property type="evidence" value="ECO:0007669"/>
    <property type="project" value="TreeGrafter"/>
</dbReference>
<comment type="function">
    <text evidence="9">Involved in targeting and insertion of nascent membrane proteins into the cytoplasmic membrane. Acts as a receptor for the complex formed by the signal recognition particle (SRP) and the ribosome-nascent chain (RNC).</text>
</comment>
<comment type="subcellular location">
    <subcellularLocation>
        <location evidence="9">Cell membrane</location>
        <topology evidence="9">Peripheral membrane protein</topology>
        <orientation evidence="9">Cytoplasmic side</orientation>
    </subcellularLocation>
    <subcellularLocation>
        <location evidence="9">Cytoplasm</location>
    </subcellularLocation>
</comment>
<evidence type="ECO:0000259" key="11">
    <source>
        <dbReference type="PROSITE" id="PS00300"/>
    </source>
</evidence>
<dbReference type="EC" id="3.6.5.4" evidence="9"/>
<dbReference type="EMBL" id="JAAGRR010000027">
    <property type="protein sequence ID" value="NDY41972.1"/>
    <property type="molecule type" value="Genomic_DNA"/>
</dbReference>
<feature type="binding site" evidence="9">
    <location>
        <begin position="140"/>
        <end position="147"/>
    </location>
    <ligand>
        <name>GTP</name>
        <dbReference type="ChEBI" id="CHEBI:37565"/>
    </ligand>
</feature>
<dbReference type="InterPro" id="IPR036225">
    <property type="entry name" value="SRP/SRP_N"/>
</dbReference>
<dbReference type="PANTHER" id="PTHR43134:SF1">
    <property type="entry name" value="SIGNAL RECOGNITION PARTICLE RECEPTOR SUBUNIT ALPHA"/>
    <property type="match status" value="1"/>
</dbReference>
<dbReference type="Pfam" id="PF02881">
    <property type="entry name" value="SRP54_N"/>
    <property type="match status" value="1"/>
</dbReference>
<evidence type="ECO:0000256" key="5">
    <source>
        <dbReference type="ARBA" id="ARBA00023134"/>
    </source>
</evidence>
<feature type="domain" description="SRP54-type proteins GTP-binding" evidence="11">
    <location>
        <begin position="307"/>
        <end position="320"/>
    </location>
</feature>
<keyword evidence="3 9" id="KW-0547">Nucleotide-binding</keyword>
<evidence type="ECO:0000256" key="3">
    <source>
        <dbReference type="ARBA" id="ARBA00022741"/>
    </source>
</evidence>
<dbReference type="SMART" id="SM00963">
    <property type="entry name" value="SRP54_N"/>
    <property type="match status" value="1"/>
</dbReference>
<evidence type="ECO:0000256" key="1">
    <source>
        <dbReference type="ARBA" id="ARBA00022475"/>
    </source>
</evidence>
<sequence length="339" mass="36321">MIGNWFGRKTPAEEAPSQAPSGPAAGPEAGERKGLLARLKEGLARTRQGFVHQVDELLLGRKEIDPGLLDELEEILVTADMGVATVGKVLEELRIQVKRRELADAGALRERLQDRIRALLPPPGPGPAWAPAPFVVLVVGVNGVGKTTTIAKIARRLQAEGKKVLLVAADTFRAAAAEQLETWGRRLDVPVVRHAAGADPAAVVYDGLEAAIHRGADVVLVDTAGRLHTKTNLMEELKKLRRVIRKKVPEGPHEVFLVLDATTGQNAVSQARLFREAVDVTGIVLTKLDGTAKGGIVVAVSDEMGIPIRYIGIGEGMDDLRPFDPDAFVSALFEREGAA</sequence>
<comment type="caution">
    <text evidence="12">The sequence shown here is derived from an EMBL/GenBank/DDBJ whole genome shotgun (WGS) entry which is preliminary data.</text>
</comment>
<comment type="catalytic activity">
    <reaction evidence="8 9">
        <text>GTP + H2O = GDP + phosphate + H(+)</text>
        <dbReference type="Rhea" id="RHEA:19669"/>
        <dbReference type="ChEBI" id="CHEBI:15377"/>
        <dbReference type="ChEBI" id="CHEBI:15378"/>
        <dbReference type="ChEBI" id="CHEBI:37565"/>
        <dbReference type="ChEBI" id="CHEBI:43474"/>
        <dbReference type="ChEBI" id="CHEBI:58189"/>
        <dbReference type="EC" id="3.6.5.4"/>
    </reaction>
</comment>
<keyword evidence="2 9" id="KW-0963">Cytoplasm</keyword>
<keyword evidence="6 9" id="KW-0472">Membrane</keyword>
<dbReference type="InterPro" id="IPR027417">
    <property type="entry name" value="P-loop_NTPase"/>
</dbReference>
<evidence type="ECO:0000256" key="6">
    <source>
        <dbReference type="ARBA" id="ARBA00023136"/>
    </source>
</evidence>
<dbReference type="GO" id="GO:0005737">
    <property type="term" value="C:cytoplasm"/>
    <property type="evidence" value="ECO:0007669"/>
    <property type="project" value="UniProtKB-SubCell"/>
</dbReference>
<dbReference type="InterPro" id="IPR003593">
    <property type="entry name" value="AAA+_ATPase"/>
</dbReference>
<name>A0A6N9TL13_DISTH</name>
<keyword evidence="7 9" id="KW-0675">Receptor</keyword>
<accession>A0A6N9TL13</accession>
<dbReference type="FunFam" id="3.40.50.300:FF:000053">
    <property type="entry name" value="Signal recognition particle receptor FtsY"/>
    <property type="match status" value="1"/>
</dbReference>
<proteinExistence type="inferred from homology"/>
<dbReference type="Pfam" id="PF00448">
    <property type="entry name" value="SRP54"/>
    <property type="match status" value="1"/>
</dbReference>
<keyword evidence="4 9" id="KW-0378">Hydrolase</keyword>
<dbReference type="InterPro" id="IPR013822">
    <property type="entry name" value="Signal_recog_particl_SRP54_hlx"/>
</dbReference>
<evidence type="ECO:0000256" key="2">
    <source>
        <dbReference type="ARBA" id="ARBA00022490"/>
    </source>
</evidence>
<dbReference type="FunFam" id="1.20.120.140:FF:000002">
    <property type="entry name" value="Signal recognition particle receptor FtsY"/>
    <property type="match status" value="1"/>
</dbReference>
<dbReference type="Gene3D" id="3.40.50.300">
    <property type="entry name" value="P-loop containing nucleotide triphosphate hydrolases"/>
    <property type="match status" value="1"/>
</dbReference>
<evidence type="ECO:0000313" key="13">
    <source>
        <dbReference type="Proteomes" id="UP000469346"/>
    </source>
</evidence>
<dbReference type="HAMAP" id="MF_00920">
    <property type="entry name" value="FtsY"/>
    <property type="match status" value="1"/>
</dbReference>
<dbReference type="GO" id="GO:0005886">
    <property type="term" value="C:plasma membrane"/>
    <property type="evidence" value="ECO:0007669"/>
    <property type="project" value="UniProtKB-SubCell"/>
</dbReference>
<dbReference type="RefSeq" id="WP_163298121.1">
    <property type="nucleotide sequence ID" value="NZ_JAAGRR010000027.1"/>
</dbReference>
<dbReference type="SUPFAM" id="SSF52540">
    <property type="entry name" value="P-loop containing nucleoside triphosphate hydrolases"/>
    <property type="match status" value="1"/>
</dbReference>
<dbReference type="InterPro" id="IPR000897">
    <property type="entry name" value="SRP54_GTPase_dom"/>
</dbReference>
<feature type="compositionally biased region" description="Low complexity" evidence="10">
    <location>
        <begin position="13"/>
        <end position="28"/>
    </location>
</feature>
<dbReference type="SMART" id="SM00962">
    <property type="entry name" value="SRP54"/>
    <property type="match status" value="1"/>
</dbReference>
<dbReference type="CDD" id="cd17874">
    <property type="entry name" value="FtsY"/>
    <property type="match status" value="1"/>
</dbReference>
<evidence type="ECO:0000256" key="8">
    <source>
        <dbReference type="ARBA" id="ARBA00048027"/>
    </source>
</evidence>
<feature type="region of interest" description="Disordered" evidence="10">
    <location>
        <begin position="1"/>
        <end position="31"/>
    </location>
</feature>
<organism evidence="12 13">
    <name type="scientific">Dissulfurirhabdus thermomarina</name>
    <dbReference type="NCBI Taxonomy" id="1765737"/>
    <lineage>
        <taxon>Bacteria</taxon>
        <taxon>Deltaproteobacteria</taxon>
        <taxon>Dissulfurirhabdaceae</taxon>
        <taxon>Dissulfurirhabdus</taxon>
    </lineage>
</organism>
<dbReference type="PROSITE" id="PS00300">
    <property type="entry name" value="SRP54"/>
    <property type="match status" value="1"/>
</dbReference>
<dbReference type="GO" id="GO:0003924">
    <property type="term" value="F:GTPase activity"/>
    <property type="evidence" value="ECO:0007669"/>
    <property type="project" value="UniProtKB-UniRule"/>
</dbReference>
<dbReference type="InterPro" id="IPR042101">
    <property type="entry name" value="SRP54_N_sf"/>
</dbReference>
<dbReference type="PANTHER" id="PTHR43134">
    <property type="entry name" value="SIGNAL RECOGNITION PARTICLE RECEPTOR SUBUNIT ALPHA"/>
    <property type="match status" value="1"/>
</dbReference>
<evidence type="ECO:0000256" key="4">
    <source>
        <dbReference type="ARBA" id="ARBA00022801"/>
    </source>
</evidence>
<dbReference type="Proteomes" id="UP000469346">
    <property type="component" value="Unassembled WGS sequence"/>
</dbReference>
<evidence type="ECO:0000313" key="12">
    <source>
        <dbReference type="EMBL" id="NDY41972.1"/>
    </source>
</evidence>
<evidence type="ECO:0000256" key="10">
    <source>
        <dbReference type="SAM" id="MobiDB-lite"/>
    </source>
</evidence>
<protein>
    <recommendedName>
        <fullName evidence="9">Signal recognition particle receptor FtsY</fullName>
        <shortName evidence="9">SRP receptor</shortName>
        <ecNumber evidence="9">3.6.5.4</ecNumber>
    </recommendedName>
</protein>
<comment type="similarity">
    <text evidence="9">Belongs to the GTP-binding SRP family. FtsY subfamily.</text>
</comment>
<dbReference type="GO" id="GO:0006614">
    <property type="term" value="P:SRP-dependent cotranslational protein targeting to membrane"/>
    <property type="evidence" value="ECO:0007669"/>
    <property type="project" value="InterPro"/>
</dbReference>
<keyword evidence="13" id="KW-1185">Reference proteome</keyword>
<dbReference type="SUPFAM" id="SSF47364">
    <property type="entry name" value="Domain of the SRP/SRP receptor G-proteins"/>
    <property type="match status" value="1"/>
</dbReference>
<feature type="binding site" evidence="9">
    <location>
        <begin position="286"/>
        <end position="289"/>
    </location>
    <ligand>
        <name>GTP</name>
        <dbReference type="ChEBI" id="CHEBI:37565"/>
    </ligand>
</feature>
<dbReference type="GO" id="GO:0005525">
    <property type="term" value="F:GTP binding"/>
    <property type="evidence" value="ECO:0007669"/>
    <property type="project" value="UniProtKB-UniRule"/>
</dbReference>
<evidence type="ECO:0000256" key="9">
    <source>
        <dbReference type="HAMAP-Rule" id="MF_00920"/>
    </source>
</evidence>
<dbReference type="Gene3D" id="1.20.120.140">
    <property type="entry name" value="Signal recognition particle SRP54, nucleotide-binding domain"/>
    <property type="match status" value="1"/>
</dbReference>
<keyword evidence="5 9" id="KW-0342">GTP-binding</keyword>
<gene>
    <name evidence="9 12" type="primary">ftsY</name>
    <name evidence="12" type="ORF">G3N55_03795</name>
</gene>
<feature type="binding site" evidence="9">
    <location>
        <begin position="222"/>
        <end position="226"/>
    </location>
    <ligand>
        <name>GTP</name>
        <dbReference type="ChEBI" id="CHEBI:37565"/>
    </ligand>
</feature>
<dbReference type="InterPro" id="IPR004390">
    <property type="entry name" value="SR_rcpt_FtsY"/>
</dbReference>
<keyword evidence="1 9" id="KW-1003">Cell membrane</keyword>
<dbReference type="AlphaFoldDB" id="A0A6N9TL13"/>
<evidence type="ECO:0000256" key="7">
    <source>
        <dbReference type="ARBA" id="ARBA00023170"/>
    </source>
</evidence>
<reference evidence="12 13" key="1">
    <citation type="submission" date="2020-02" db="EMBL/GenBank/DDBJ databases">
        <title>Comparative genomics of sulfur disproportionating microorganisms.</title>
        <authorList>
            <person name="Ward L.M."/>
            <person name="Bertran E."/>
            <person name="Johnston D.T."/>
        </authorList>
    </citation>
    <scope>NUCLEOTIDE SEQUENCE [LARGE SCALE GENOMIC DNA]</scope>
    <source>
        <strain evidence="12 13">DSM 100025</strain>
    </source>
</reference>
<dbReference type="NCBIfam" id="TIGR00064">
    <property type="entry name" value="ftsY"/>
    <property type="match status" value="1"/>
</dbReference>